<keyword evidence="1" id="KW-0614">Plasmid</keyword>
<protein>
    <submittedName>
        <fullName evidence="1">Uncharacterized protein</fullName>
    </submittedName>
</protein>
<dbReference type="GeneID" id="39474289"/>
<dbReference type="Proteomes" id="UP000006426">
    <property type="component" value="Plasmid pmppla107"/>
</dbReference>
<dbReference type="EMBL" id="CP031226">
    <property type="protein sequence ID" value="AXH60075.1"/>
    <property type="molecule type" value="Genomic_DNA"/>
</dbReference>
<reference evidence="1 2" key="1">
    <citation type="journal article" date="2011" name="PLoS Pathog.">
        <title>Dynamic evolution of pathogenicity revealed by sequencing and comparative genomics of 19 Pseudomonas syringae isolates.</title>
        <authorList>
            <person name="Baltrus D.A."/>
            <person name="Nishimura M.T."/>
            <person name="Romanchuk A."/>
            <person name="Chang J.H."/>
            <person name="Mukhtar M.S."/>
            <person name="Cherkis K."/>
            <person name="Roach J."/>
            <person name="Grant S.R."/>
            <person name="Jones C.D."/>
            <person name="Dangl J.L."/>
        </authorList>
    </citation>
    <scope>NUCLEOTIDE SEQUENCE [LARGE SCALE GENOMIC DNA]</scope>
    <source>
        <strain evidence="1 2">M301315</strain>
    </source>
</reference>
<organism evidence="1 2">
    <name type="scientific">Pseudomonas amygdali pv. lachrymans str. M301315</name>
    <dbReference type="NCBI Taxonomy" id="629260"/>
    <lineage>
        <taxon>Bacteria</taxon>
        <taxon>Pseudomonadati</taxon>
        <taxon>Pseudomonadota</taxon>
        <taxon>Gammaproteobacteria</taxon>
        <taxon>Pseudomonadales</taxon>
        <taxon>Pseudomonadaceae</taxon>
        <taxon>Pseudomonas</taxon>
        <taxon>Pseudomonas amygdali</taxon>
    </lineage>
</organism>
<dbReference type="AlphaFoldDB" id="A0AAD0PWJ6"/>
<geneLocation type="plasmid" evidence="2">
    <name>pmppla107</name>
</geneLocation>
<accession>A0AAD0PWJ6</accession>
<sequence>MNDFQRLRPLAGLFTYKIPSDADFKNLSQNGLSSHKLVHFDGQQIDELPLWPQLPEDQRNLLREALREMSFNKARLISKSLASVMIALDPIATFKKAIAEGFWMTRGAGSRIAPTFGDYLAAAQEYACYISPRNVLQFAEIYDSLPFKLSVVVQNSKEDYVAYYLKAAVSSTTAPIRMRLHPKCEGIFRAIEGLKGSEVLKSRIHACDSPDPLLAKREGWFFDKHQCPDHSTLSEDTPHAEDFNWRSRLNICLVDQDEQAEYLLKTVALLPRIENGKALLQVAFGQEPASFATALPTLSREQGLAILDFVPPRLLGCLPPVVRDHKFGADLGL</sequence>
<proteinExistence type="predicted"/>
<name>A0AAD0PWJ6_PSEAV</name>
<evidence type="ECO:0000313" key="1">
    <source>
        <dbReference type="EMBL" id="AXH60075.1"/>
    </source>
</evidence>
<evidence type="ECO:0000313" key="2">
    <source>
        <dbReference type="Proteomes" id="UP000006426"/>
    </source>
</evidence>
<dbReference type="RefSeq" id="WP_005742846.1">
    <property type="nucleotide sequence ID" value="NZ_CP031226.1"/>
</dbReference>
<gene>
    <name evidence="1" type="ORF">PLA107_033155</name>
</gene>